<reference evidence="4 5" key="1">
    <citation type="submission" date="2018-08" db="EMBL/GenBank/DDBJ databases">
        <title>Recombination of ecologically and evolutionarily significant loci maintains genetic cohesion in the Pseudomonas syringae species complex.</title>
        <authorList>
            <person name="Dillon M."/>
            <person name="Thakur S."/>
            <person name="Almeida R.N.D."/>
            <person name="Weir B.S."/>
            <person name="Guttman D.S."/>
        </authorList>
    </citation>
    <scope>NUCLEOTIDE SEQUENCE [LARGE SCALE GENOMIC DNA]</scope>
    <source>
        <strain evidence="4 5">ICMP 19473</strain>
    </source>
</reference>
<dbReference type="InterPro" id="IPR002123">
    <property type="entry name" value="Plipid/glycerol_acylTrfase"/>
</dbReference>
<keyword evidence="4" id="KW-0012">Acyltransferase</keyword>
<dbReference type="Proteomes" id="UP000273854">
    <property type="component" value="Unassembled WGS sequence"/>
</dbReference>
<keyword evidence="2" id="KW-0812">Transmembrane</keyword>
<dbReference type="NCBIfam" id="NF010621">
    <property type="entry name" value="PRK14014.1"/>
    <property type="match status" value="1"/>
</dbReference>
<feature type="transmembrane region" description="Helical" evidence="2">
    <location>
        <begin position="81"/>
        <end position="104"/>
    </location>
</feature>
<evidence type="ECO:0000313" key="4">
    <source>
        <dbReference type="EMBL" id="RMT83293.1"/>
    </source>
</evidence>
<evidence type="ECO:0000313" key="5">
    <source>
        <dbReference type="Proteomes" id="UP000273854"/>
    </source>
</evidence>
<evidence type="ECO:0000256" key="1">
    <source>
        <dbReference type="SAM" id="MobiDB-lite"/>
    </source>
</evidence>
<dbReference type="Pfam" id="PF01553">
    <property type="entry name" value="Acyltransferase"/>
    <property type="match status" value="1"/>
</dbReference>
<dbReference type="AlphaFoldDB" id="A0A3M5PGU2"/>
<evidence type="ECO:0000256" key="2">
    <source>
        <dbReference type="SAM" id="Phobius"/>
    </source>
</evidence>
<accession>A0A3M5PGU2</accession>
<dbReference type="PANTHER" id="PTHR10983">
    <property type="entry name" value="1-ACYLGLYCEROL-3-PHOSPHATE ACYLTRANSFERASE-RELATED"/>
    <property type="match status" value="1"/>
</dbReference>
<dbReference type="EMBL" id="RBTP01000015">
    <property type="protein sequence ID" value="RMT83293.1"/>
    <property type="molecule type" value="Genomic_DNA"/>
</dbReference>
<feature type="domain" description="Phospholipid/glycerol acyltransferase" evidence="3">
    <location>
        <begin position="158"/>
        <end position="300"/>
    </location>
</feature>
<evidence type="ECO:0000259" key="3">
    <source>
        <dbReference type="SMART" id="SM00563"/>
    </source>
</evidence>
<dbReference type="GO" id="GO:0016746">
    <property type="term" value="F:acyltransferase activity"/>
    <property type="evidence" value="ECO:0007669"/>
    <property type="project" value="UniProtKB-KW"/>
</dbReference>
<protein>
    <submittedName>
        <fullName evidence="4">Acyltransferase</fullName>
    </submittedName>
</protein>
<feature type="transmembrane region" description="Helical" evidence="2">
    <location>
        <begin position="192"/>
        <end position="210"/>
    </location>
</feature>
<gene>
    <name evidence="4" type="ORF">ALP40_04410</name>
</gene>
<dbReference type="SUPFAM" id="SSF69593">
    <property type="entry name" value="Glycerol-3-phosphate (1)-acyltransferase"/>
    <property type="match status" value="1"/>
</dbReference>
<keyword evidence="2" id="KW-1133">Transmembrane helix</keyword>
<dbReference type="SMART" id="SM00563">
    <property type="entry name" value="PlsC"/>
    <property type="match status" value="1"/>
</dbReference>
<sequence length="369" mass="42288">MRESGANAARSAQAGERFATRRTGRRHRLHHCVDSHSGRHIALIHTSLIHSHDAAGEPAASDHCPGALSVMDFLPAPLRGVIASLLLALNTIVCCTVLFVVTIFKICLPFSAAQRATDWMMSHIQETWIGNNNAWIRLLCNTRWHLSGLEGLDYQHSYLVTSNHQSWVDIMVLQYVLNRRIRPLKFFLKQELIWVPVIGLAWWALGFPFMKRYSKAYLAKHPEKKGKDLETTRRTCAKFRHNPVGIFNFAEGTRFTPGKHAEQNSPFRHLLKPKAGGIAFVLDAMGEQLESIINVTLHYPAGRPGYWDLLCGRVKDVVAHFEEIKVPQQFVGKNYDQDGEYRLEFQQWINALWEEKDQLLEEMHERYRG</sequence>
<keyword evidence="2" id="KW-0472">Membrane</keyword>
<proteinExistence type="predicted"/>
<organism evidence="4 5">
    <name type="scientific">Pseudomonas viridiflava</name>
    <name type="common">Phytomonas viridiflava</name>
    <dbReference type="NCBI Taxonomy" id="33069"/>
    <lineage>
        <taxon>Bacteria</taxon>
        <taxon>Pseudomonadati</taxon>
        <taxon>Pseudomonadota</taxon>
        <taxon>Gammaproteobacteria</taxon>
        <taxon>Pseudomonadales</taxon>
        <taxon>Pseudomonadaceae</taxon>
        <taxon>Pseudomonas</taxon>
    </lineage>
</organism>
<name>A0A3M5PGU2_PSEVI</name>
<keyword evidence="4" id="KW-0808">Transferase</keyword>
<feature type="region of interest" description="Disordered" evidence="1">
    <location>
        <begin position="1"/>
        <end position="27"/>
    </location>
</feature>
<dbReference type="PANTHER" id="PTHR10983:SF16">
    <property type="entry name" value="LYSOCARDIOLIPIN ACYLTRANSFERASE 1"/>
    <property type="match status" value="1"/>
</dbReference>
<comment type="caution">
    <text evidence="4">The sequence shown here is derived from an EMBL/GenBank/DDBJ whole genome shotgun (WGS) entry which is preliminary data.</text>
</comment>
<dbReference type="CDD" id="cd07990">
    <property type="entry name" value="LPLAT_LCLAT1-like"/>
    <property type="match status" value="1"/>
</dbReference>